<gene>
    <name evidence="1" type="ORF">RchiOBHm_Chr1g0314241</name>
</gene>
<protein>
    <submittedName>
        <fullName evidence="1">Uncharacterized protein</fullName>
    </submittedName>
</protein>
<dbReference type="AlphaFoldDB" id="A0A2P6S720"/>
<dbReference type="Proteomes" id="UP000238479">
    <property type="component" value="Chromosome 1"/>
</dbReference>
<comment type="caution">
    <text evidence="1">The sequence shown here is derived from an EMBL/GenBank/DDBJ whole genome shotgun (WGS) entry which is preliminary data.</text>
</comment>
<name>A0A2P6S720_ROSCH</name>
<dbReference type="Gramene" id="PRQ54490">
    <property type="protein sequence ID" value="PRQ54490"/>
    <property type="gene ID" value="RchiOBHm_Chr1g0314241"/>
</dbReference>
<evidence type="ECO:0000313" key="2">
    <source>
        <dbReference type="Proteomes" id="UP000238479"/>
    </source>
</evidence>
<keyword evidence="2" id="KW-1185">Reference proteome</keyword>
<organism evidence="1 2">
    <name type="scientific">Rosa chinensis</name>
    <name type="common">China rose</name>
    <dbReference type="NCBI Taxonomy" id="74649"/>
    <lineage>
        <taxon>Eukaryota</taxon>
        <taxon>Viridiplantae</taxon>
        <taxon>Streptophyta</taxon>
        <taxon>Embryophyta</taxon>
        <taxon>Tracheophyta</taxon>
        <taxon>Spermatophyta</taxon>
        <taxon>Magnoliopsida</taxon>
        <taxon>eudicotyledons</taxon>
        <taxon>Gunneridae</taxon>
        <taxon>Pentapetalae</taxon>
        <taxon>rosids</taxon>
        <taxon>fabids</taxon>
        <taxon>Rosales</taxon>
        <taxon>Rosaceae</taxon>
        <taxon>Rosoideae</taxon>
        <taxon>Rosoideae incertae sedis</taxon>
        <taxon>Rosa</taxon>
    </lineage>
</organism>
<sequence>MCCLSHEKKSIVLGPDKLIRLLFHLSLPLRLFQHYFQTKKLPHFPSLSFHYSLCDSLSHKP</sequence>
<reference evidence="1 2" key="1">
    <citation type="journal article" date="2018" name="Nat. Genet.">
        <title>The Rosa genome provides new insights in the design of modern roses.</title>
        <authorList>
            <person name="Bendahmane M."/>
        </authorList>
    </citation>
    <scope>NUCLEOTIDE SEQUENCE [LARGE SCALE GENOMIC DNA]</scope>
    <source>
        <strain evidence="2">cv. Old Blush</strain>
    </source>
</reference>
<evidence type="ECO:0000313" key="1">
    <source>
        <dbReference type="EMBL" id="PRQ54490.1"/>
    </source>
</evidence>
<dbReference type="EMBL" id="PDCK01000039">
    <property type="protein sequence ID" value="PRQ54490.1"/>
    <property type="molecule type" value="Genomic_DNA"/>
</dbReference>
<accession>A0A2P6S720</accession>
<proteinExistence type="predicted"/>